<keyword evidence="2" id="KW-1185">Reference proteome</keyword>
<dbReference type="EMBL" id="BEXD01000563">
    <property type="protein sequence ID" value="GBB88523.1"/>
    <property type="molecule type" value="Genomic_DNA"/>
</dbReference>
<organism evidence="1 2">
    <name type="scientific">Rhizophagus clarus</name>
    <dbReference type="NCBI Taxonomy" id="94130"/>
    <lineage>
        <taxon>Eukaryota</taxon>
        <taxon>Fungi</taxon>
        <taxon>Fungi incertae sedis</taxon>
        <taxon>Mucoromycota</taxon>
        <taxon>Glomeromycotina</taxon>
        <taxon>Glomeromycetes</taxon>
        <taxon>Glomerales</taxon>
        <taxon>Glomeraceae</taxon>
        <taxon>Rhizophagus</taxon>
    </lineage>
</organism>
<evidence type="ECO:0000313" key="1">
    <source>
        <dbReference type="EMBL" id="GBB88523.1"/>
    </source>
</evidence>
<dbReference type="STRING" id="94130.A0A2Z6QE84"/>
<proteinExistence type="predicted"/>
<reference evidence="1 2" key="1">
    <citation type="submission" date="2017-11" db="EMBL/GenBank/DDBJ databases">
        <title>The genome of Rhizophagus clarus HR1 reveals common genetic basis of auxotrophy among arbuscular mycorrhizal fungi.</title>
        <authorList>
            <person name="Kobayashi Y."/>
        </authorList>
    </citation>
    <scope>NUCLEOTIDE SEQUENCE [LARGE SCALE GENOMIC DNA]</scope>
    <source>
        <strain evidence="1 2">HR1</strain>
    </source>
</reference>
<sequence length="768" mass="90425">MSTESTCNFNSTDCKGIIRPITNNTKIPITQKEFILVGMKLCQTHYNKFIVNETHSLKYNEICSHLKHDEYQSQSKNPDKKSKNFNLRKVPKRLISILNLDETAKICSLCRKKTDSDPDYNMLEEYNAPISRKKNDSDNILKVGNHTYSFRKDVLYTGEELKQFESDYQEIITQLTIIDEISLSGKIKKMSNILYKNQRILGQKTIYDPDEFKNMLEIEDADLIGFFDELYQGTNPNTKSDKTNNNNKKKLKKVIINILKFGNNIYLMIHMKINGIFTIHDYDERIQNQQELRSMKNSKLVDFILHSLHNTKDYIESANILFATFEKIEQEDYLNNFVISTICDWPGQINLRRAITLRLNEKDNSGIPSQILSLIPMIKPFHVSLNSRETLFQIYHFFFKMIYHNLFGENKILVQKPKPRLIDLILNLTFYGWKNICNLIINRFKNIKDIEYLILIDLLDNSLPLILEIYAKLFRCGFYKGYLEGIVRIWVLFQRLQRHNYNKASLIFLSDVFYWTINKHPIIDILKNNLPIFNDYFVENFHSSLRYQTAESNTEKQIIQKAKIIDIERNDEEFKSAFINTRNTKISKVKLISLEKKVSLILLSLFDEIYHNIGKTKNNNNETFELPSFNNKIVDIRVLPLAWSTSNLPDEEKICDAENCNITNSSSNIVLICGHSYHKECLSFLNEKCEYYFNYLSKNIKTNIISLNKRSFKSLNDDKIAEITKNNNDLDDDYEDENVETLLEETEENIDNQYEIQYNIWLNYNNNM</sequence>
<protein>
    <submittedName>
        <fullName evidence="1">Uncharacterized protein</fullName>
    </submittedName>
</protein>
<name>A0A2Z6QE84_9GLOM</name>
<dbReference type="Proteomes" id="UP000247702">
    <property type="component" value="Unassembled WGS sequence"/>
</dbReference>
<accession>A0A2Z6QE84</accession>
<evidence type="ECO:0000313" key="2">
    <source>
        <dbReference type="Proteomes" id="UP000247702"/>
    </source>
</evidence>
<comment type="caution">
    <text evidence="1">The sequence shown here is derived from an EMBL/GenBank/DDBJ whole genome shotgun (WGS) entry which is preliminary data.</text>
</comment>
<dbReference type="AlphaFoldDB" id="A0A2Z6QE84"/>
<gene>
    <name evidence="1" type="ORF">RclHR1_15040009</name>
</gene>